<geneLocation type="plasmid" evidence="1">
    <name>pLS32</name>
</geneLocation>
<sequence length="192" mass="21787">MQKVNFKNLTTTELNEFISKAAEELTKRANKSPRVITARKKVIEDAKSDLENLKDSTMCDGYEVGSYATVPEYHINRNKRVVTVLLKGYRSGRIYAKGIAKCDPRDTFNEHIGKAIALYRALSKKVPTKYLTVENPVEPEIGDIILTSYPEFENERIRVVKSMSEAMDEDAAMLRSPVVKNFTFIVDDSKSE</sequence>
<dbReference type="AlphaFoldDB" id="E9RJC4"/>
<dbReference type="RefSeq" id="WP_013603299.1">
    <property type="nucleotide sequence ID" value="NC_015149.1"/>
</dbReference>
<accession>E9RJC4</accession>
<protein>
    <submittedName>
        <fullName evidence="1">Uncharacterized protein</fullName>
    </submittedName>
</protein>
<keyword evidence="1" id="KW-0614">Plasmid</keyword>
<name>E9RJC4_BACNA</name>
<reference evidence="1" key="1">
    <citation type="journal article" date="1997" name="Proc. Natl. Acad. Sci. U.S.A.">
        <title>Experimental surgery to create subgenomes of Bacillus subtilis 168.</title>
        <authorList>
            <person name="Itaya M."/>
            <person name="Tanaka T."/>
        </authorList>
    </citation>
    <scope>NUCLEOTIDE SEQUENCE</scope>
    <source>
        <strain evidence="1">IAM 11631</strain>
        <plasmid evidence="1">pLS32</plasmid>
    </source>
</reference>
<organism evidence="1">
    <name type="scientific">Bacillus subtilis subsp. natto</name>
    <dbReference type="NCBI Taxonomy" id="86029"/>
    <lineage>
        <taxon>Bacteria</taxon>
        <taxon>Bacillati</taxon>
        <taxon>Bacillota</taxon>
        <taxon>Bacilli</taxon>
        <taxon>Bacillales</taxon>
        <taxon>Bacillaceae</taxon>
        <taxon>Bacillus</taxon>
    </lineage>
</organism>
<proteinExistence type="predicted"/>
<reference evidence="1" key="2">
    <citation type="submission" date="2011-02" db="EMBL/GenBank/DDBJ databases">
        <title>Genetic factors for stable replication of pLS32 in Bacillus subtilis.</title>
        <authorList>
            <person name="Itaya M."/>
        </authorList>
    </citation>
    <scope>NUCLEOTIDE SEQUENCE</scope>
    <source>
        <strain evidence="1">IAM 11631</strain>
        <plasmid evidence="1">pLS32</plasmid>
    </source>
</reference>
<dbReference type="EMBL" id="AB615353">
    <property type="protein sequence ID" value="BAJ77019.1"/>
    <property type="molecule type" value="Genomic_DNA"/>
</dbReference>
<evidence type="ECO:0000313" key="1">
    <source>
        <dbReference type="EMBL" id="BAJ77019.1"/>
    </source>
</evidence>